<sequence>MQARMHIRAHSRTHIRSTCTRTHLARPHARTHTRARVRMHTHTWTTTLSATGDTQLRARTLRAVKFCWRKTIFAKRYPSGAFANRENCFDGANDFHQRNSEPANGFGDGRQNVAAAVTLSATRRLP</sequence>
<evidence type="ECO:0000313" key="3">
    <source>
        <dbReference type="Proteomes" id="UP000299102"/>
    </source>
</evidence>
<feature type="compositionally biased region" description="Basic residues" evidence="1">
    <location>
        <begin position="1"/>
        <end position="15"/>
    </location>
</feature>
<comment type="caution">
    <text evidence="2">The sequence shown here is derived from an EMBL/GenBank/DDBJ whole genome shotgun (WGS) entry which is preliminary data.</text>
</comment>
<dbReference type="EMBL" id="BGZK01000746">
    <property type="protein sequence ID" value="GBP58851.1"/>
    <property type="molecule type" value="Genomic_DNA"/>
</dbReference>
<proteinExistence type="predicted"/>
<feature type="compositionally biased region" description="Basic residues" evidence="1">
    <location>
        <begin position="23"/>
        <end position="32"/>
    </location>
</feature>
<keyword evidence="3" id="KW-1185">Reference proteome</keyword>
<reference evidence="2 3" key="1">
    <citation type="journal article" date="2019" name="Commun. Biol.">
        <title>The bagworm genome reveals a unique fibroin gene that provides high tensile strength.</title>
        <authorList>
            <person name="Kono N."/>
            <person name="Nakamura H."/>
            <person name="Ohtoshi R."/>
            <person name="Tomita M."/>
            <person name="Numata K."/>
            <person name="Arakawa K."/>
        </authorList>
    </citation>
    <scope>NUCLEOTIDE SEQUENCE [LARGE SCALE GENOMIC DNA]</scope>
</reference>
<evidence type="ECO:0000313" key="2">
    <source>
        <dbReference type="EMBL" id="GBP58851.1"/>
    </source>
</evidence>
<dbReference type="AlphaFoldDB" id="A0A4C1X527"/>
<evidence type="ECO:0000256" key="1">
    <source>
        <dbReference type="SAM" id="MobiDB-lite"/>
    </source>
</evidence>
<feature type="region of interest" description="Disordered" evidence="1">
    <location>
        <begin position="1"/>
        <end position="32"/>
    </location>
</feature>
<protein>
    <submittedName>
        <fullName evidence="2">Uncharacterized protein</fullName>
    </submittedName>
</protein>
<organism evidence="2 3">
    <name type="scientific">Eumeta variegata</name>
    <name type="common">Bagworm moth</name>
    <name type="synonym">Eumeta japonica</name>
    <dbReference type="NCBI Taxonomy" id="151549"/>
    <lineage>
        <taxon>Eukaryota</taxon>
        <taxon>Metazoa</taxon>
        <taxon>Ecdysozoa</taxon>
        <taxon>Arthropoda</taxon>
        <taxon>Hexapoda</taxon>
        <taxon>Insecta</taxon>
        <taxon>Pterygota</taxon>
        <taxon>Neoptera</taxon>
        <taxon>Endopterygota</taxon>
        <taxon>Lepidoptera</taxon>
        <taxon>Glossata</taxon>
        <taxon>Ditrysia</taxon>
        <taxon>Tineoidea</taxon>
        <taxon>Psychidae</taxon>
        <taxon>Oiketicinae</taxon>
        <taxon>Eumeta</taxon>
    </lineage>
</organism>
<name>A0A4C1X527_EUMVA</name>
<accession>A0A4C1X527</accession>
<gene>
    <name evidence="2" type="ORF">EVAR_50508_1</name>
</gene>
<dbReference type="Proteomes" id="UP000299102">
    <property type="component" value="Unassembled WGS sequence"/>
</dbReference>